<dbReference type="GO" id="GO:0005615">
    <property type="term" value="C:extracellular space"/>
    <property type="evidence" value="ECO:0000318"/>
    <property type="project" value="GO_Central"/>
</dbReference>
<accession>F1QII6</accession>
<comment type="subcellular location">
    <subcellularLocation>
        <location evidence="1">Secreted</location>
        <location evidence="1">Extracellular space</location>
    </subcellularLocation>
</comment>
<dbReference type="InterPro" id="IPR001314">
    <property type="entry name" value="Peptidase_S1A"/>
</dbReference>
<evidence type="ECO:0000256" key="4">
    <source>
        <dbReference type="ARBA" id="ARBA00022801"/>
    </source>
</evidence>
<dbReference type="GeneTree" id="ENSGT01050000244883"/>
<dbReference type="Gene3D" id="2.40.10.10">
    <property type="entry name" value="Trypsin-like serine proteases"/>
    <property type="match status" value="2"/>
</dbReference>
<evidence type="ECO:0000256" key="2">
    <source>
        <dbReference type="ARBA" id="ARBA00007664"/>
    </source>
</evidence>
<reference evidence="14" key="5">
    <citation type="submission" date="2025-04" db="UniProtKB">
        <authorList>
            <consortium name="RefSeq"/>
        </authorList>
    </citation>
    <scope>IDENTIFICATION</scope>
    <source>
        <strain evidence="14">Tuebingen</strain>
    </source>
</reference>
<feature type="chain" id="PRO_5035035406" description="trypsin" evidence="10 14">
    <location>
        <begin position="19"/>
        <end position="240"/>
    </location>
</feature>
<evidence type="ECO:0000256" key="5">
    <source>
        <dbReference type="ARBA" id="ARBA00022825"/>
    </source>
</evidence>
<evidence type="ECO:0000259" key="11">
    <source>
        <dbReference type="PROSITE" id="PS50240"/>
    </source>
</evidence>
<evidence type="ECO:0000256" key="6">
    <source>
        <dbReference type="ARBA" id="ARBA00023157"/>
    </source>
</evidence>
<dbReference type="CDD" id="cd00190">
    <property type="entry name" value="Tryp_SPc"/>
    <property type="match status" value="1"/>
</dbReference>
<keyword evidence="13" id="KW-1185">Reference proteome</keyword>
<sequence>MNSIVFILLIGVVVHSKGDKIIGGHECQPHSQPWQARLDDGYGLCGGSLIHESWVVSAAHCKSSSIIVHLGKHDLFVVEDTAQEIQAEKVISHPKYNNREHNNDIMLIKLREPAVINNNVKPVPLPTNCSHAGEQCLVSGWGVTGDSISSTLQCLELPILSKADCKSAYGRVITKKMFCAGFMDGGKDSCQGDSGGPVVCNGTLKGIVSFGIGCAEPGFPGVYVEVCRYINWINYIIANN</sequence>
<dbReference type="PANTHER" id="PTHR24264">
    <property type="entry name" value="TRYPSIN-RELATED"/>
    <property type="match status" value="1"/>
</dbReference>
<keyword evidence="10 14" id="KW-0732">Signal</keyword>
<dbReference type="PROSITE" id="PS00135">
    <property type="entry name" value="TRYPSIN_SER"/>
    <property type="match status" value="1"/>
</dbReference>
<evidence type="ECO:0000256" key="10">
    <source>
        <dbReference type="SAM" id="SignalP"/>
    </source>
</evidence>
<dbReference type="ExpressionAtlas" id="F1QII6">
    <property type="expression patterns" value="differential"/>
</dbReference>
<keyword evidence="5 9" id="KW-0720">Serine protease</keyword>
<dbReference type="GeneID" id="100141339"/>
<dbReference type="Pfam" id="PF00089">
    <property type="entry name" value="Trypsin"/>
    <property type="match status" value="1"/>
</dbReference>
<dbReference type="GO" id="GO:0004252">
    <property type="term" value="F:serine-type endopeptidase activity"/>
    <property type="evidence" value="ECO:0000318"/>
    <property type="project" value="GO_Central"/>
</dbReference>
<evidence type="ECO:0000313" key="14">
    <source>
        <dbReference type="RefSeq" id="NP_001307362.1"/>
    </source>
</evidence>
<dbReference type="FunFam" id="2.40.10.10:FF:000077">
    <property type="entry name" value="Predicted protein"/>
    <property type="match status" value="1"/>
</dbReference>
<evidence type="ECO:0000256" key="9">
    <source>
        <dbReference type="RuleBase" id="RU363034"/>
    </source>
</evidence>
<dbReference type="Bgee" id="ENSDARG00000068303">
    <property type="expression patterns" value="Expressed in liver and 8 other cell types or tissues"/>
</dbReference>
<dbReference type="KEGG" id="dre:100141339"/>
<dbReference type="AlphaFoldDB" id="F1QII6"/>
<dbReference type="ZFIN" id="ZDB-GENE-080219-48">
    <property type="gene designation" value="zgc:171509"/>
</dbReference>
<dbReference type="EMBL" id="AL935189">
    <property type="status" value="NOT_ANNOTATED_CDS"/>
    <property type="molecule type" value="Genomic_DNA"/>
</dbReference>
<dbReference type="OrthoDB" id="10012881at2759"/>
<name>F1QII6_DANRE</name>
<dbReference type="SUPFAM" id="SSF50494">
    <property type="entry name" value="Trypsin-like serine proteases"/>
    <property type="match status" value="1"/>
</dbReference>
<reference evidence="14" key="1">
    <citation type="journal article" date="2002" name="Proc. Natl. Acad. Sci. U.S.A.">
        <title>Generation and initial analysis of more than 15,000 full-length human and mouse cDNA sequences.</title>
        <authorList>
            <consortium name="Mammalian Gene Collection Program Team"/>
            <person name="Strausberg R.L."/>
            <person name="Feingold E.A."/>
            <person name="Grouse L.H."/>
            <person name="Derge J.G."/>
            <person name="Klausner R.D."/>
            <person name="Collins F.S."/>
            <person name="Wagner L."/>
            <person name="Shenmen C.M."/>
            <person name="Schuler G.D."/>
            <person name="Altschul S.F."/>
            <person name="Zeeberg B."/>
            <person name="Buetow K.H."/>
            <person name="Schaefer C.F."/>
            <person name="Bhat N.K."/>
            <person name="Hopkins R.F."/>
            <person name="Jordan H."/>
            <person name="Moore T."/>
            <person name="Max S.I."/>
            <person name="Wang J."/>
            <person name="Hsieh F."/>
            <person name="Diatchenko L."/>
            <person name="Marusina K."/>
            <person name="Farmer A.A."/>
            <person name="Rubin G.M."/>
            <person name="Hong L."/>
            <person name="Stapleton M."/>
            <person name="Soares M.B."/>
            <person name="Bonaldo M.F."/>
            <person name="Casavant T.L."/>
            <person name="Scheetz T.E."/>
            <person name="Brownstein M.J."/>
            <person name="Usdin T.B."/>
            <person name="Toshiyuki S."/>
            <person name="Carninci P."/>
            <person name="Prange C."/>
            <person name="Raha S.S."/>
            <person name="Loquellano N.A."/>
            <person name="Peters G.J."/>
            <person name="Abramson R.D."/>
            <person name="Mullahy S.J."/>
            <person name="Bosak S.A."/>
            <person name="McEwan P.J."/>
            <person name="McKernan K.J."/>
            <person name="Malek J.A."/>
            <person name="Gunaratne P.H."/>
            <person name="Richards S."/>
            <person name="Worley K.C."/>
            <person name="Hale S."/>
            <person name="Garcia A.M."/>
            <person name="Gay L.J."/>
            <person name="Hulyk S.W."/>
            <person name="Villalon D.K."/>
            <person name="Muzny D.M."/>
            <person name="Sodergren E.J."/>
            <person name="Lu X."/>
            <person name="Gibbs R.A."/>
            <person name="Fahey J."/>
            <person name="Helton E."/>
            <person name="Ketteman M."/>
            <person name="Madan A."/>
            <person name="Rodrigues S."/>
            <person name="Sanchez A."/>
            <person name="Whiting M."/>
            <person name="Madan A."/>
            <person name="Young A.C."/>
            <person name="Shevchenko Y."/>
            <person name="Bouffard G.G."/>
            <person name="Blakesley R.W."/>
            <person name="Touchman J.W."/>
            <person name="Green E.D."/>
            <person name="Dickson M.C."/>
            <person name="Rodriguez A.C."/>
            <person name="Grimwood J."/>
            <person name="Schmutz J."/>
            <person name="Myers R.M."/>
            <person name="Butterfield Y.S."/>
            <person name="Krzywinski M.I."/>
            <person name="Skalska U."/>
            <person name="Smailus D.E."/>
            <person name="Schnerch A."/>
            <person name="Schein J.E."/>
            <person name="Jones S.J."/>
            <person name="Marra M.A."/>
        </authorList>
    </citation>
    <scope>NUCLEOTIDE SEQUENCE</scope>
    <source>
        <strain evidence="14">Tuebingen</strain>
    </source>
</reference>
<comment type="catalytic activity">
    <reaction evidence="7">
        <text>Preferential cleavage: Arg-|-Xaa, Lys-|-Xaa.</text>
        <dbReference type="EC" id="3.4.21.4"/>
    </reaction>
</comment>
<dbReference type="Ensembl" id="ENSDART00000098729.5">
    <property type="protein sequence ID" value="ENSDARP00000089499.2"/>
    <property type="gene ID" value="ENSDARG00000068303.6"/>
</dbReference>
<dbReference type="InterPro" id="IPR050127">
    <property type="entry name" value="Serine_Proteases_S1"/>
</dbReference>
<evidence type="ECO:0000256" key="1">
    <source>
        <dbReference type="ARBA" id="ARBA00004239"/>
    </source>
</evidence>
<accession>A0A8M1P310</accession>
<gene>
    <name evidence="14 15" type="ORF">zgc:171509</name>
</gene>
<proteinExistence type="inferred from homology"/>
<dbReference type="GO" id="GO:0006508">
    <property type="term" value="P:proteolysis"/>
    <property type="evidence" value="ECO:0000318"/>
    <property type="project" value="GO_Central"/>
</dbReference>
<dbReference type="PROSITE" id="PS50240">
    <property type="entry name" value="TRYPSIN_DOM"/>
    <property type="match status" value="1"/>
</dbReference>
<protein>
    <recommendedName>
        <fullName evidence="8">trypsin</fullName>
        <ecNumber evidence="8">3.4.21.4</ecNumber>
    </recommendedName>
</protein>
<evidence type="ECO:0000256" key="3">
    <source>
        <dbReference type="ARBA" id="ARBA00022670"/>
    </source>
</evidence>
<keyword evidence="3 9" id="KW-0645">Protease</keyword>
<reference evidence="12 13" key="4">
    <citation type="journal article" date="2013" name="Nature">
        <title>The zebrafish reference genome sequence and its relationship to the human genome.</title>
        <authorList>
            <consortium name="Genome Reference Consortium Zebrafish"/>
            <person name="Howe K."/>
            <person name="Clark M.D."/>
            <person name="Torroja C.F."/>
            <person name="Torrance J."/>
            <person name="Berthelot C."/>
            <person name="Muffato M."/>
            <person name="Collins J.E."/>
            <person name="Humphray S."/>
            <person name="McLaren K."/>
            <person name="Matthews L."/>
            <person name="McLaren S."/>
            <person name="Sealy I."/>
            <person name="Caccamo M."/>
            <person name="Churcher C."/>
            <person name="Scott C."/>
            <person name="Barrett J.C."/>
            <person name="Koch R."/>
            <person name="Rauch G.J."/>
            <person name="White S."/>
            <person name="Chow W."/>
            <person name="Kilian B."/>
            <person name="Quintais L.T."/>
            <person name="Guerra-Assuncao J.A."/>
            <person name="Zhou Y."/>
            <person name="Gu Y."/>
            <person name="Yen J."/>
            <person name="Vogel J.H."/>
            <person name="Eyre T."/>
            <person name="Redmond S."/>
            <person name="Banerjee R."/>
            <person name="Chi J."/>
            <person name="Fu B."/>
            <person name="Langley E."/>
            <person name="Maguire S.F."/>
            <person name="Laird G.K."/>
            <person name="Lloyd D."/>
            <person name="Kenyon E."/>
            <person name="Donaldson S."/>
            <person name="Sehra H."/>
            <person name="Almeida-King J."/>
            <person name="Loveland J."/>
            <person name="Trevanion S."/>
            <person name="Jones M."/>
            <person name="Quail M."/>
            <person name="Willey D."/>
            <person name="Hunt A."/>
            <person name="Burton J."/>
            <person name="Sims S."/>
            <person name="McLay K."/>
            <person name="Plumb B."/>
            <person name="Davis J."/>
            <person name="Clee C."/>
            <person name="Oliver K."/>
            <person name="Clark R."/>
            <person name="Riddle C."/>
            <person name="Elliot D."/>
            <person name="Eliott D."/>
            <person name="Threadgold G."/>
            <person name="Harden G."/>
            <person name="Ware D."/>
            <person name="Begum S."/>
            <person name="Mortimore B."/>
            <person name="Mortimer B."/>
            <person name="Kerry G."/>
            <person name="Heath P."/>
            <person name="Phillimore B."/>
            <person name="Tracey A."/>
            <person name="Corby N."/>
            <person name="Dunn M."/>
            <person name="Johnson C."/>
            <person name="Wood J."/>
            <person name="Clark S."/>
            <person name="Pelan S."/>
            <person name="Griffiths G."/>
            <person name="Smith M."/>
            <person name="Glithero R."/>
            <person name="Howden P."/>
            <person name="Barker N."/>
            <person name="Lloyd C."/>
            <person name="Stevens C."/>
            <person name="Harley J."/>
            <person name="Holt K."/>
            <person name="Panagiotidis G."/>
            <person name="Lovell J."/>
            <person name="Beasley H."/>
            <person name="Henderson C."/>
            <person name="Gordon D."/>
            <person name="Auger K."/>
            <person name="Wright D."/>
            <person name="Collins J."/>
            <person name="Raisen C."/>
            <person name="Dyer L."/>
            <person name="Leung K."/>
            <person name="Robertson L."/>
            <person name="Ambridge K."/>
            <person name="Leongamornlert D."/>
            <person name="McGuire S."/>
            <person name="Gilderthorp R."/>
            <person name="Griffiths C."/>
            <person name="Manthravadi D."/>
            <person name="Nichol S."/>
            <person name="Barker G."/>
            <person name="Whitehead S."/>
            <person name="Kay M."/>
            <person name="Brown J."/>
            <person name="Murnane C."/>
            <person name="Gray E."/>
            <person name="Humphries M."/>
            <person name="Sycamore N."/>
            <person name="Barker D."/>
            <person name="Saunders D."/>
            <person name="Wallis J."/>
            <person name="Babbage A."/>
            <person name="Hammond S."/>
            <person name="Mashreghi-Mohammadi M."/>
            <person name="Barr L."/>
            <person name="Martin S."/>
            <person name="Wray P."/>
            <person name="Ellington A."/>
            <person name="Matthews N."/>
            <person name="Ellwood M."/>
            <person name="Woodmansey R."/>
            <person name="Clark G."/>
            <person name="Cooper J."/>
            <person name="Cooper J."/>
            <person name="Tromans A."/>
            <person name="Grafham D."/>
            <person name="Skuce C."/>
            <person name="Pandian R."/>
            <person name="Andrews R."/>
            <person name="Harrison E."/>
            <person name="Kimberley A."/>
            <person name="Garnett J."/>
            <person name="Fosker N."/>
            <person name="Hall R."/>
            <person name="Garner P."/>
            <person name="Kelly D."/>
            <person name="Bird C."/>
            <person name="Palmer S."/>
            <person name="Gehring I."/>
            <person name="Berger A."/>
            <person name="Dooley C.M."/>
            <person name="Ersan-Urun Z."/>
            <person name="Eser C."/>
            <person name="Geiger H."/>
            <person name="Geisler M."/>
            <person name="Karotki L."/>
            <person name="Kirn A."/>
            <person name="Konantz J."/>
            <person name="Konantz M."/>
            <person name="Oberlander M."/>
            <person name="Rudolph-Geiger S."/>
            <person name="Teucke M."/>
            <person name="Lanz C."/>
            <person name="Raddatz G."/>
            <person name="Osoegawa K."/>
            <person name="Zhu B."/>
            <person name="Rapp A."/>
            <person name="Widaa S."/>
            <person name="Langford C."/>
            <person name="Yang F."/>
            <person name="Schuster S.C."/>
            <person name="Carter N.P."/>
            <person name="Harrow J."/>
            <person name="Ning Z."/>
            <person name="Herrero J."/>
            <person name="Searle S.M."/>
            <person name="Enright A."/>
            <person name="Geisler R."/>
            <person name="Plasterk R.H."/>
            <person name="Lee C."/>
            <person name="Westerfield M."/>
            <person name="de Jong P.J."/>
            <person name="Zon L.I."/>
            <person name="Postlethwait J.H."/>
            <person name="Nusslein-Volhard C."/>
            <person name="Hubbard T.J."/>
            <person name="Roest Crollius H."/>
            <person name="Rogers J."/>
            <person name="Stemple D.L."/>
        </authorList>
    </citation>
    <scope>NUCLEOTIDE SEQUENCE [LARGE SCALE GENOMIC DNA]</scope>
    <source>
        <strain evidence="12">Tuebingen</strain>
    </source>
</reference>
<reference evidence="12" key="3">
    <citation type="submission" date="2011-07" db="UniProtKB">
        <authorList>
            <consortium name="Ensembl"/>
        </authorList>
    </citation>
    <scope>IDENTIFICATION</scope>
    <source>
        <strain evidence="12">Tuebingen</strain>
    </source>
</reference>
<feature type="signal peptide" evidence="10">
    <location>
        <begin position="1"/>
        <end position="18"/>
    </location>
</feature>
<evidence type="ECO:0000256" key="8">
    <source>
        <dbReference type="ARBA" id="ARBA00038868"/>
    </source>
</evidence>
<keyword evidence="4 9" id="KW-0378">Hydrolase</keyword>
<evidence type="ECO:0000313" key="12">
    <source>
        <dbReference type="Ensembl" id="ENSDARP00000089499"/>
    </source>
</evidence>
<evidence type="ECO:0000313" key="13">
    <source>
        <dbReference type="Proteomes" id="UP000000437"/>
    </source>
</evidence>
<dbReference type="EC" id="3.4.21.4" evidence="8"/>
<evidence type="ECO:0000256" key="7">
    <source>
        <dbReference type="ARBA" id="ARBA00036320"/>
    </source>
</evidence>
<feature type="domain" description="Peptidase S1" evidence="11">
    <location>
        <begin position="21"/>
        <end position="238"/>
    </location>
</feature>
<dbReference type="InterPro" id="IPR033116">
    <property type="entry name" value="TRYPSIN_SER"/>
</dbReference>
<organism evidence="12">
    <name type="scientific">Danio rerio</name>
    <name type="common">Zebrafish</name>
    <name type="synonym">Brachydanio rerio</name>
    <dbReference type="NCBI Taxonomy" id="7955"/>
    <lineage>
        <taxon>Eukaryota</taxon>
        <taxon>Metazoa</taxon>
        <taxon>Chordata</taxon>
        <taxon>Craniata</taxon>
        <taxon>Vertebrata</taxon>
        <taxon>Euteleostomi</taxon>
        <taxon>Actinopterygii</taxon>
        <taxon>Neopterygii</taxon>
        <taxon>Teleostei</taxon>
        <taxon>Ostariophysi</taxon>
        <taxon>Cypriniformes</taxon>
        <taxon>Danionidae</taxon>
        <taxon>Danioninae</taxon>
        <taxon>Danio</taxon>
    </lineage>
</organism>
<dbReference type="InterPro" id="IPR001254">
    <property type="entry name" value="Trypsin_dom"/>
</dbReference>
<dbReference type="PANTHER" id="PTHR24264:SF7">
    <property type="entry name" value="TRYPSIN-2-LIKE"/>
    <property type="match status" value="1"/>
</dbReference>
<dbReference type="Proteomes" id="UP000000437">
    <property type="component" value="Chromosome 18"/>
</dbReference>
<dbReference type="InterPro" id="IPR009003">
    <property type="entry name" value="Peptidase_S1_PA"/>
</dbReference>
<dbReference type="PROSITE" id="PS00134">
    <property type="entry name" value="TRYPSIN_HIS"/>
    <property type="match status" value="1"/>
</dbReference>
<keyword evidence="6" id="KW-1015">Disulfide bond</keyword>
<dbReference type="PRINTS" id="PR00722">
    <property type="entry name" value="CHYMOTRYPSIN"/>
</dbReference>
<dbReference type="InterPro" id="IPR043504">
    <property type="entry name" value="Peptidase_S1_PA_chymotrypsin"/>
</dbReference>
<dbReference type="InterPro" id="IPR018114">
    <property type="entry name" value="TRYPSIN_HIS"/>
</dbReference>
<dbReference type="SMART" id="SM00020">
    <property type="entry name" value="Tryp_SPc"/>
    <property type="match status" value="1"/>
</dbReference>
<reference evidence="14" key="2">
    <citation type="journal article" date="2011" name="Brief. Bioinform.">
        <title>Phylogenetic-based propagation of functional annotations within the Gene Ontology consortium.</title>
        <authorList>
            <person name="Gaudet P."/>
            <person name="Livstone M.S."/>
            <person name="Lewis S.E."/>
            <person name="Thomas P.D."/>
        </authorList>
    </citation>
    <scope>NUCLEOTIDE SEQUENCE</scope>
    <source>
        <strain evidence="14">Tuebingen</strain>
    </source>
</reference>
<dbReference type="RefSeq" id="NP_001307362.1">
    <property type="nucleotide sequence ID" value="NM_001320433.1"/>
</dbReference>
<dbReference type="AGR" id="ZFIN:ZDB-GENE-080219-48"/>
<comment type="similarity">
    <text evidence="2">Belongs to the peptidase S1 family.</text>
</comment>
<evidence type="ECO:0000313" key="15">
    <source>
        <dbReference type="ZFIN" id="ZDB-GENE-080219-48"/>
    </source>
</evidence>